<dbReference type="EnsemblPlants" id="AVESA.00010b.r2.3DG0564260.1">
    <property type="protein sequence ID" value="AVESA.00010b.r2.3DG0564260.1.CDS"/>
    <property type="gene ID" value="AVESA.00010b.r2.3DG0564260"/>
</dbReference>
<proteinExistence type="predicted"/>
<reference evidence="1" key="2">
    <citation type="submission" date="2025-09" db="UniProtKB">
        <authorList>
            <consortium name="EnsemblPlants"/>
        </authorList>
    </citation>
    <scope>IDENTIFICATION</scope>
</reference>
<protein>
    <submittedName>
        <fullName evidence="1">Uncharacterized protein</fullName>
    </submittedName>
</protein>
<name>A0ACD5W2G0_AVESA</name>
<evidence type="ECO:0000313" key="1">
    <source>
        <dbReference type="EnsemblPlants" id="AVESA.00010b.r2.3DG0564260.1.CDS"/>
    </source>
</evidence>
<organism evidence="1 2">
    <name type="scientific">Avena sativa</name>
    <name type="common">Oat</name>
    <dbReference type="NCBI Taxonomy" id="4498"/>
    <lineage>
        <taxon>Eukaryota</taxon>
        <taxon>Viridiplantae</taxon>
        <taxon>Streptophyta</taxon>
        <taxon>Embryophyta</taxon>
        <taxon>Tracheophyta</taxon>
        <taxon>Spermatophyta</taxon>
        <taxon>Magnoliopsida</taxon>
        <taxon>Liliopsida</taxon>
        <taxon>Poales</taxon>
        <taxon>Poaceae</taxon>
        <taxon>BOP clade</taxon>
        <taxon>Pooideae</taxon>
        <taxon>Poodae</taxon>
        <taxon>Poeae</taxon>
        <taxon>Poeae Chloroplast Group 1 (Aveneae type)</taxon>
        <taxon>Aveninae</taxon>
        <taxon>Avena</taxon>
    </lineage>
</organism>
<evidence type="ECO:0000313" key="2">
    <source>
        <dbReference type="Proteomes" id="UP001732700"/>
    </source>
</evidence>
<keyword evidence="2" id="KW-1185">Reference proteome</keyword>
<accession>A0ACD5W2G0</accession>
<sequence>MRFHVGGIPASMAEEVGKGACDGVRSGNYSGGGGGSAGAFCLAGDGGGRSGEFTPAPQYHKTAQLATVFHQLAQLHSASCERLQSSPPAFICVSSVCGCALVPQPPYGRAGSMEWVPEQQDLGDLGFAGICREIYRVGHRAMLPHREGVPGATILSSLLLAQAVSYWVIFPGLVDGDVFRFVAWLAPLLLIESTFMCVLLPLSLFCTAVCVFRVASLYCTDGNSDVTDRILRDLPRKPLAVSYIVFSTVALLLLLHLDVVPLQVLGGAACLASAAYVSVVSHIAYVVAKLEDGAIFGAVRKSCALLAGKLLPVAAIFVPLDVCFVALQVCFVALVLDDALGLGLWFKVAAGAAMAVALWAVVVVMLVAQPVVYHVCKNHHHEVVDMVHVHVLKDEPPMDVR</sequence>
<reference evidence="1" key="1">
    <citation type="submission" date="2021-05" db="EMBL/GenBank/DDBJ databases">
        <authorList>
            <person name="Scholz U."/>
            <person name="Mascher M."/>
            <person name="Fiebig A."/>
        </authorList>
    </citation>
    <scope>NUCLEOTIDE SEQUENCE [LARGE SCALE GENOMIC DNA]</scope>
</reference>
<dbReference type="Proteomes" id="UP001732700">
    <property type="component" value="Chromosome 3D"/>
</dbReference>